<proteinExistence type="predicted"/>
<dbReference type="EMBL" id="RCDA01000005">
    <property type="protein sequence ID" value="RLK46884.1"/>
    <property type="molecule type" value="Genomic_DNA"/>
</dbReference>
<feature type="domain" description="STAS" evidence="1">
    <location>
        <begin position="2"/>
        <end position="104"/>
    </location>
</feature>
<dbReference type="PROSITE" id="PS50801">
    <property type="entry name" value="STAS"/>
    <property type="match status" value="1"/>
</dbReference>
<dbReference type="InterPro" id="IPR002645">
    <property type="entry name" value="STAS_dom"/>
</dbReference>
<reference evidence="2 3" key="1">
    <citation type="submission" date="2018-10" db="EMBL/GenBank/DDBJ databases">
        <title>Genomic Encyclopedia of Type Strains, Phase IV (KMG-IV): sequencing the most valuable type-strain genomes for metagenomic binning, comparative biology and taxonomic classification.</title>
        <authorList>
            <person name="Goeker M."/>
        </authorList>
    </citation>
    <scope>NUCLEOTIDE SEQUENCE [LARGE SCALE GENOMIC DNA]</scope>
    <source>
        <strain evidence="2 3">DSM 12769</strain>
    </source>
</reference>
<evidence type="ECO:0000259" key="1">
    <source>
        <dbReference type="PROSITE" id="PS50801"/>
    </source>
</evidence>
<dbReference type="PANTHER" id="PTHR35849">
    <property type="entry name" value="BLR2341 PROTEIN"/>
    <property type="match status" value="1"/>
</dbReference>
<gene>
    <name evidence="2" type="ORF">DFR31_2592</name>
</gene>
<dbReference type="PANTHER" id="PTHR35849:SF1">
    <property type="entry name" value="INTERMEMBRANE PHOSPHOLIPID TRANSPORT SYSTEM BINDING PROTEIN MLAB"/>
    <property type="match status" value="1"/>
</dbReference>
<dbReference type="Gene3D" id="3.30.750.24">
    <property type="entry name" value="STAS domain"/>
    <property type="match status" value="1"/>
</dbReference>
<sequence>MSEAQLKPADGAGLFCLSGDLSFDTVPGLWAQAERLFRDAERVELDLGAVGRTDSAGLALLVALARRARQRGRSIRYTHFPEQLLAMARLSGLAGLLELDVGPA</sequence>
<dbReference type="AlphaFoldDB" id="A0A498BSE1"/>
<accession>A0A498BSE1</accession>
<dbReference type="InterPro" id="IPR052746">
    <property type="entry name" value="MlaB_ABC_Transporter"/>
</dbReference>
<dbReference type="InterPro" id="IPR036513">
    <property type="entry name" value="STAS_dom_sf"/>
</dbReference>
<dbReference type="Pfam" id="PF13466">
    <property type="entry name" value="STAS_2"/>
    <property type="match status" value="1"/>
</dbReference>
<keyword evidence="3" id="KW-1185">Reference proteome</keyword>
<evidence type="ECO:0000313" key="3">
    <source>
        <dbReference type="Proteomes" id="UP000275461"/>
    </source>
</evidence>
<name>A0A498BSE1_9GAMM</name>
<dbReference type="Proteomes" id="UP000275461">
    <property type="component" value="Unassembled WGS sequence"/>
</dbReference>
<comment type="caution">
    <text evidence="2">The sequence shown here is derived from an EMBL/GenBank/DDBJ whole genome shotgun (WGS) entry which is preliminary data.</text>
</comment>
<protein>
    <submittedName>
        <fullName evidence="2">Phospholipid transport system transporter-binding protein</fullName>
    </submittedName>
</protein>
<dbReference type="OrthoDB" id="5297990at2"/>
<evidence type="ECO:0000313" key="2">
    <source>
        <dbReference type="EMBL" id="RLK46884.1"/>
    </source>
</evidence>
<dbReference type="SUPFAM" id="SSF52091">
    <property type="entry name" value="SpoIIaa-like"/>
    <property type="match status" value="1"/>
</dbReference>
<organism evidence="2 3">
    <name type="scientific">Alkalispirillum mobile</name>
    <dbReference type="NCBI Taxonomy" id="85925"/>
    <lineage>
        <taxon>Bacteria</taxon>
        <taxon>Pseudomonadati</taxon>
        <taxon>Pseudomonadota</taxon>
        <taxon>Gammaproteobacteria</taxon>
        <taxon>Chromatiales</taxon>
        <taxon>Ectothiorhodospiraceae</taxon>
        <taxon>Alkalispirillum</taxon>
    </lineage>
</organism>
<dbReference type="RefSeq" id="WP_121443088.1">
    <property type="nucleotide sequence ID" value="NZ_RCDA01000005.1"/>
</dbReference>
<dbReference type="InterPro" id="IPR058548">
    <property type="entry name" value="MlaB-like_STAS"/>
</dbReference>